<protein>
    <recommendedName>
        <fullName evidence="4">DUF4906 domain-containing protein</fullName>
    </recommendedName>
</protein>
<evidence type="ECO:0000313" key="3">
    <source>
        <dbReference type="Proteomes" id="UP000285864"/>
    </source>
</evidence>
<feature type="chain" id="PRO_5019354680" description="DUF4906 domain-containing protein" evidence="1">
    <location>
        <begin position="24"/>
        <end position="743"/>
    </location>
</feature>
<name>A0A412GAK4_9BACT</name>
<comment type="caution">
    <text evidence="2">The sequence shown here is derived from an EMBL/GenBank/DDBJ whole genome shotgun (WGS) entry which is preliminary data.</text>
</comment>
<accession>A0A412GAK4</accession>
<dbReference type="AlphaFoldDB" id="A0A412GAK4"/>
<feature type="signal peptide" evidence="1">
    <location>
        <begin position="1"/>
        <end position="23"/>
    </location>
</feature>
<proteinExistence type="predicted"/>
<keyword evidence="1" id="KW-0732">Signal</keyword>
<evidence type="ECO:0000313" key="2">
    <source>
        <dbReference type="EMBL" id="RGR91637.1"/>
    </source>
</evidence>
<gene>
    <name evidence="2" type="ORF">DWY20_13380</name>
</gene>
<dbReference type="EMBL" id="QRUU01000083">
    <property type="protein sequence ID" value="RGR91637.1"/>
    <property type="molecule type" value="Genomic_DNA"/>
</dbReference>
<organism evidence="2 3">
    <name type="scientific">Phocaeicola coprocola</name>
    <dbReference type="NCBI Taxonomy" id="310298"/>
    <lineage>
        <taxon>Bacteria</taxon>
        <taxon>Pseudomonadati</taxon>
        <taxon>Bacteroidota</taxon>
        <taxon>Bacteroidia</taxon>
        <taxon>Bacteroidales</taxon>
        <taxon>Bacteroidaceae</taxon>
        <taxon>Phocaeicola</taxon>
    </lineage>
</organism>
<dbReference type="Proteomes" id="UP000285864">
    <property type="component" value="Unassembled WGS sequence"/>
</dbReference>
<reference evidence="2 3" key="1">
    <citation type="submission" date="2018-08" db="EMBL/GenBank/DDBJ databases">
        <title>A genome reference for cultivated species of the human gut microbiota.</title>
        <authorList>
            <person name="Zou Y."/>
            <person name="Xue W."/>
            <person name="Luo G."/>
        </authorList>
    </citation>
    <scope>NUCLEOTIDE SEQUENCE [LARGE SCALE GENOMIC DNA]</scope>
    <source>
        <strain evidence="2 3">AF24-2</strain>
    </source>
</reference>
<keyword evidence="3" id="KW-1185">Reference proteome</keyword>
<dbReference type="PROSITE" id="PS51257">
    <property type="entry name" value="PROKAR_LIPOPROTEIN"/>
    <property type="match status" value="1"/>
</dbReference>
<evidence type="ECO:0008006" key="4">
    <source>
        <dbReference type="Google" id="ProtNLM"/>
    </source>
</evidence>
<sequence length="743" mass="82906">MDKMKNIIGVCTLLLLFLCGCSAEDSMQQELPEDAIGLRLIAMGMAEGETSNSESVVNEVEGFRFEGGMLKEVFDRLNPDTEGVCHLQPLQMRGTVYFLANASDIIQKVALQVDKTTLEEFLDLQATASEMTASGIVMSGQIELSTDMTSTSVILKRSVLRIDLDSPFEGIQVNNVKISNILSTGYVNERQGDALSVNVQPETIVKDFGDTPFENNKETLFYLCEQKAGAYEVELMVTSDDGAWHRLKTTFTALKRNTIYTLKVYGNGADLRVEVLVDDWENGTSSESGQVLKGLIDKAASELPEGVEINGRGDTVFIPYMGSNFRLVLKAEEDANLMVNGVVEGVTIASQSSSRSMEPFAEVVVESDRKMPGSVQEYIYLDVYRQTVQTGRVVLVFRPNPIGLSGKLAFDSDAVCDFARYIDGELGLITLPEGKKIELEIPQGEAPWMKIEVNEETGAHRVIAGWKPNDPDADGRVQEARLLVSDIDGSHPEVYTIKRQNWGLPVVNVNGTWWCKYNLRGNVKNYSDQILINNDPVPDEQNVFEYLKTCSDEELLNIMGDQYQAGNPEGLKLTHDGSRFYYEGYRTTVSGNFGTMLPTEMAPDGYQIPNYNNYRFFAWGDNCNLGYSEWGVFNNNLGQRMNYSVAERSLTLDGVRYGTLGLYDFVYENTHWAIFGWGHQYNEQEIAPMAILLATYGNAGSSWQLEGYPKSDGRGNWIKFGGQNSSKTRTIRCVKTPVEYIYE</sequence>
<evidence type="ECO:0000256" key="1">
    <source>
        <dbReference type="SAM" id="SignalP"/>
    </source>
</evidence>